<protein>
    <submittedName>
        <fullName evidence="11">Somatic embryogenesis receptor kinase 1-like protein</fullName>
    </submittedName>
</protein>
<keyword evidence="11" id="KW-0418">Kinase</keyword>
<dbReference type="Pfam" id="PF08263">
    <property type="entry name" value="LRRNT_2"/>
    <property type="match status" value="1"/>
</dbReference>
<comment type="subcellular location">
    <subcellularLocation>
        <location evidence="1">Membrane</location>
        <topology evidence="1">Single-pass membrane protein</topology>
    </subcellularLocation>
</comment>
<keyword evidence="5" id="KW-0677">Repeat</keyword>
<feature type="transmembrane region" description="Helical" evidence="9">
    <location>
        <begin position="223"/>
        <end position="243"/>
    </location>
</feature>
<dbReference type="Gene3D" id="3.30.200.20">
    <property type="entry name" value="Phosphorylase Kinase, domain 1"/>
    <property type="match status" value="1"/>
</dbReference>
<reference evidence="11" key="1">
    <citation type="submission" date="2018-04" db="EMBL/GenBank/DDBJ databases">
        <title>Genome-wide analysis of LRR-RLK.</title>
        <authorList>
            <person name="Liu M."/>
        </authorList>
    </citation>
    <scope>NUCLEOTIDE SEQUENCE</scope>
</reference>
<name>A0A410N665_9MAGN</name>
<dbReference type="FunFam" id="3.80.10.10:FF:000129">
    <property type="entry name" value="Leucine-rich repeat receptor-like kinase"/>
    <property type="match status" value="1"/>
</dbReference>
<dbReference type="GO" id="GO:0004672">
    <property type="term" value="F:protein kinase activity"/>
    <property type="evidence" value="ECO:0007669"/>
    <property type="project" value="InterPro"/>
</dbReference>
<accession>A0A410N665</accession>
<dbReference type="InterPro" id="IPR032675">
    <property type="entry name" value="LRR_dom_sf"/>
</dbReference>
<keyword evidence="4" id="KW-0732">Signal</keyword>
<keyword evidence="7 9" id="KW-0472">Membrane</keyword>
<dbReference type="PROSITE" id="PS00107">
    <property type="entry name" value="PROTEIN_KINASE_ATP"/>
    <property type="match status" value="1"/>
</dbReference>
<keyword evidence="6 9" id="KW-1133">Transmembrane helix</keyword>
<dbReference type="SUPFAM" id="SSF52058">
    <property type="entry name" value="L domain-like"/>
    <property type="match status" value="1"/>
</dbReference>
<keyword evidence="8" id="KW-0547">Nucleotide-binding</keyword>
<dbReference type="InterPro" id="IPR017441">
    <property type="entry name" value="Protein_kinase_ATP_BS"/>
</dbReference>
<dbReference type="GO" id="GO:0005524">
    <property type="term" value="F:ATP binding"/>
    <property type="evidence" value="ECO:0007669"/>
    <property type="project" value="UniProtKB-UniRule"/>
</dbReference>
<evidence type="ECO:0000256" key="3">
    <source>
        <dbReference type="ARBA" id="ARBA00022692"/>
    </source>
</evidence>
<dbReference type="Pfam" id="PF07714">
    <property type="entry name" value="PK_Tyr_Ser-Thr"/>
    <property type="match status" value="1"/>
</dbReference>
<sequence length="428" mass="47390">MDELLNSFSSHNLVKLSITCLTLVLSFYISSSSKDPDVQGEALLDFLQALNDTGNKISDWNPSFVSPCSSWSHVTCRNENVVSVNLGSFGLSGTLSPSITKLRFLENLELQNNNLHGPLPDYLGEMTQLQNLNLGHNKFSGEIPASWGYLVHLKHLFIALLFCGVCRDLSSNELSGAIPLALVSTPVFNFSGNDQLACGRSSRQSCTSSTYPQVSKKTSKLKIITVTGSAILLLLALWALILYRSKRIRKLKEDVFVDVSGNVSQISYPELIHFGLQNLTFAGEDDRKNSLGQLKRFSWRELQIATDNFNDNNIIGHGGFGKVYKGILPDNTKIAVKRLKDYHNPGGEAAFHREVQLISVAVHRNLLRLIGFCTTSSERILIYPFMKNLSVANHLRDLKPGDNGLDWSTRKRVAFGGSARIGVFTRAL</sequence>
<keyword evidence="11" id="KW-0675">Receptor</keyword>
<keyword evidence="8" id="KW-0067">ATP-binding</keyword>
<organism evidence="11">
    <name type="scientific">Sedum alfredii</name>
    <dbReference type="NCBI Taxonomy" id="439688"/>
    <lineage>
        <taxon>Eukaryota</taxon>
        <taxon>Viridiplantae</taxon>
        <taxon>Streptophyta</taxon>
        <taxon>Embryophyta</taxon>
        <taxon>Tracheophyta</taxon>
        <taxon>Spermatophyta</taxon>
        <taxon>Magnoliopsida</taxon>
        <taxon>eudicotyledons</taxon>
        <taxon>Gunneridae</taxon>
        <taxon>Pentapetalae</taxon>
        <taxon>Saxifragales</taxon>
        <taxon>Crassulaceae</taxon>
        <taxon>Sedum</taxon>
    </lineage>
</organism>
<evidence type="ECO:0000256" key="6">
    <source>
        <dbReference type="ARBA" id="ARBA00022989"/>
    </source>
</evidence>
<feature type="binding site" evidence="8">
    <location>
        <position position="337"/>
    </location>
    <ligand>
        <name>ATP</name>
        <dbReference type="ChEBI" id="CHEBI:30616"/>
    </ligand>
</feature>
<keyword evidence="2" id="KW-0433">Leucine-rich repeat</keyword>
<evidence type="ECO:0000313" key="11">
    <source>
        <dbReference type="EMBL" id="QAS62451.1"/>
    </source>
</evidence>
<evidence type="ECO:0000256" key="9">
    <source>
        <dbReference type="SAM" id="Phobius"/>
    </source>
</evidence>
<evidence type="ECO:0000259" key="10">
    <source>
        <dbReference type="PROSITE" id="PS50011"/>
    </source>
</evidence>
<dbReference type="PROSITE" id="PS50011">
    <property type="entry name" value="PROTEIN_KINASE_DOM"/>
    <property type="match status" value="1"/>
</dbReference>
<dbReference type="SUPFAM" id="SSF56112">
    <property type="entry name" value="Protein kinase-like (PK-like)"/>
    <property type="match status" value="1"/>
</dbReference>
<dbReference type="FunFam" id="3.30.200.20:FF:000015">
    <property type="entry name" value="Somatic embryogenesis receptor kinase 1"/>
    <property type="match status" value="1"/>
</dbReference>
<proteinExistence type="evidence at transcript level"/>
<dbReference type="AlphaFoldDB" id="A0A410N665"/>
<evidence type="ECO:0000256" key="4">
    <source>
        <dbReference type="ARBA" id="ARBA00022729"/>
    </source>
</evidence>
<evidence type="ECO:0000256" key="2">
    <source>
        <dbReference type="ARBA" id="ARBA00022614"/>
    </source>
</evidence>
<dbReference type="Gene3D" id="3.80.10.10">
    <property type="entry name" value="Ribonuclease Inhibitor"/>
    <property type="match status" value="1"/>
</dbReference>
<keyword evidence="11" id="KW-0808">Transferase</keyword>
<evidence type="ECO:0000256" key="8">
    <source>
        <dbReference type="PROSITE-ProRule" id="PRU10141"/>
    </source>
</evidence>
<dbReference type="InterPro" id="IPR013210">
    <property type="entry name" value="LRR_N_plant-typ"/>
</dbReference>
<dbReference type="Pfam" id="PF00560">
    <property type="entry name" value="LRR_1"/>
    <property type="match status" value="2"/>
</dbReference>
<dbReference type="EMBL" id="MH176269">
    <property type="protein sequence ID" value="QAS62451.1"/>
    <property type="molecule type" value="mRNA"/>
</dbReference>
<evidence type="ECO:0000256" key="5">
    <source>
        <dbReference type="ARBA" id="ARBA00022737"/>
    </source>
</evidence>
<dbReference type="PANTHER" id="PTHR47988">
    <property type="entry name" value="SOMATIC EMBRYOGENESIS RECEPTOR KINASE 1"/>
    <property type="match status" value="1"/>
</dbReference>
<keyword evidence="3 9" id="KW-0812">Transmembrane</keyword>
<feature type="domain" description="Protein kinase" evidence="10">
    <location>
        <begin position="309"/>
        <end position="428"/>
    </location>
</feature>
<dbReference type="InterPro" id="IPR001245">
    <property type="entry name" value="Ser-Thr/Tyr_kinase_cat_dom"/>
</dbReference>
<dbReference type="GO" id="GO:0016020">
    <property type="term" value="C:membrane"/>
    <property type="evidence" value="ECO:0007669"/>
    <property type="project" value="UniProtKB-SubCell"/>
</dbReference>
<dbReference type="InterPro" id="IPR001611">
    <property type="entry name" value="Leu-rich_rpt"/>
</dbReference>
<evidence type="ECO:0000256" key="7">
    <source>
        <dbReference type="ARBA" id="ARBA00023136"/>
    </source>
</evidence>
<dbReference type="InterPro" id="IPR011009">
    <property type="entry name" value="Kinase-like_dom_sf"/>
</dbReference>
<evidence type="ECO:0000256" key="1">
    <source>
        <dbReference type="ARBA" id="ARBA00004167"/>
    </source>
</evidence>
<dbReference type="InterPro" id="IPR000719">
    <property type="entry name" value="Prot_kinase_dom"/>
</dbReference>